<keyword evidence="5" id="KW-1185">Reference proteome</keyword>
<gene>
    <name evidence="4" type="ORF">TEOVI_000368800</name>
</gene>
<dbReference type="VEuPathDB" id="TriTrypDB:TEOVI_000368800"/>
<dbReference type="AlphaFoldDB" id="A0A1G4II22"/>
<dbReference type="GO" id="GO:0032956">
    <property type="term" value="P:regulation of actin cytoskeleton organization"/>
    <property type="evidence" value="ECO:0007669"/>
    <property type="project" value="TreeGrafter"/>
</dbReference>
<dbReference type="Proteomes" id="UP000195570">
    <property type="component" value="Unassembled WGS sequence"/>
</dbReference>
<feature type="repeat" description="WD" evidence="2">
    <location>
        <begin position="1"/>
        <end position="28"/>
    </location>
</feature>
<dbReference type="SUPFAM" id="SSF50978">
    <property type="entry name" value="WD40 repeat-like"/>
    <property type="match status" value="1"/>
</dbReference>
<dbReference type="Gene3D" id="2.130.10.10">
    <property type="entry name" value="YVTN repeat-like/Quinoprotein amine dehydrogenase"/>
    <property type="match status" value="3"/>
</dbReference>
<dbReference type="FunFam" id="2.130.10.10:FF:002406">
    <property type="entry name" value="WD domain, G-beta repeat, putative"/>
    <property type="match status" value="1"/>
</dbReference>
<feature type="region of interest" description="Disordered" evidence="3">
    <location>
        <begin position="290"/>
        <end position="392"/>
    </location>
</feature>
<comment type="caution">
    <text evidence="4">The sequence shown here is derived from an EMBL/GenBank/DDBJ whole genome shotgun (WGS) entry which is preliminary data.</text>
</comment>
<dbReference type="SMART" id="SM00320">
    <property type="entry name" value="WD40"/>
    <property type="match status" value="4"/>
</dbReference>
<evidence type="ECO:0000256" key="1">
    <source>
        <dbReference type="ARBA" id="ARBA00009890"/>
    </source>
</evidence>
<proteinExistence type="inferred from homology"/>
<comment type="similarity">
    <text evidence="1">Belongs to the WD repeat LST8 family.</text>
</comment>
<dbReference type="PROSITE" id="PS50082">
    <property type="entry name" value="WD_REPEATS_2"/>
    <property type="match status" value="2"/>
</dbReference>
<keyword evidence="2" id="KW-0853">WD repeat</keyword>
<sequence>MSSTFIISASYDKEIRFWDGSTGRTVRSFPFQGSQVNAMLTIPNTTHLAVGGFGAVRVYDIGVEAGSAGGNSGTQPPPVFSVYENQYAMNVTSLGTFPLYPQRDEEMHLNSAEASMSSLFCTSADLAATATLDPTPTTGSAGVLTVLFATSEDGHIRFFNANSPTTLNLLLDISAGAAITCSAVSPDRHTLFTGSQIGRVSVWHIPSIIAAAAQHGDSTSRGGLFASKPMQEIAFNGDYTAIRSIAVEPLARWAVAATSAGKLHFMCFGRCAQNLTGTHASEAHAAGRLANEEVPGEEEETSPQVQRPVAEGTVADSAPAIATNDSSSRSINSANTLRPSCGPLSVLKTHGNEGSGGDVAANASESPLANDGVTFSDAVDASDTGNSTPGMDVTKKFSAPGLLTSSSVNSSSIQQQFFLKVFHSFQAHHKYILKVAISPNIDILVTCCGDYTVGRFVIPPILQCCDVTTKHASGCESDSHSAGVSSLTSAVRLSGLTEKNTAAGSDPTNQVAAAGDNNGAGAGGATAASSSSLLQPKADEGAVLTPTAAPSTSFTHDGSTGSVEDGVKPVAAVANDPTVNESQPLATMETVKKMTSPADAPTERHDAFHLATSNFPQLVAEGSTQVNIGDGVEFKELKPLTGHTRWVWDCAFSDCGRFLFTASSDQTLRMWTSLLSDRPHSTSFVGHMKPVVCCMLYVERKKNQ</sequence>
<dbReference type="EMBL" id="CZPT02001790">
    <property type="protein sequence ID" value="SCU72112.1"/>
    <property type="molecule type" value="Genomic_DNA"/>
</dbReference>
<reference evidence="4" key="1">
    <citation type="submission" date="2016-09" db="EMBL/GenBank/DDBJ databases">
        <authorList>
            <person name="Hebert L."/>
            <person name="Moumen B."/>
        </authorList>
    </citation>
    <scope>NUCLEOTIDE SEQUENCE [LARGE SCALE GENOMIC DNA]</scope>
    <source>
        <strain evidence="4">OVI</strain>
    </source>
</reference>
<dbReference type="GO" id="GO:0031932">
    <property type="term" value="C:TORC2 complex"/>
    <property type="evidence" value="ECO:0007669"/>
    <property type="project" value="InterPro"/>
</dbReference>
<dbReference type="Pfam" id="PF00400">
    <property type="entry name" value="WD40"/>
    <property type="match status" value="2"/>
</dbReference>
<dbReference type="GO" id="GO:0031931">
    <property type="term" value="C:TORC1 complex"/>
    <property type="evidence" value="ECO:0007669"/>
    <property type="project" value="InterPro"/>
</dbReference>
<dbReference type="InterPro" id="IPR015943">
    <property type="entry name" value="WD40/YVTN_repeat-like_dom_sf"/>
</dbReference>
<feature type="compositionally biased region" description="Polar residues" evidence="3">
    <location>
        <begin position="323"/>
        <end position="338"/>
    </location>
</feature>
<name>A0A1G4II22_TRYEQ</name>
<protein>
    <submittedName>
        <fullName evidence="4">WD domain, G-beta repeat, putative</fullName>
    </submittedName>
</protein>
<feature type="repeat" description="WD" evidence="2">
    <location>
        <begin position="640"/>
        <end position="671"/>
    </location>
</feature>
<dbReference type="InterPro" id="IPR037588">
    <property type="entry name" value="MLST8"/>
</dbReference>
<feature type="region of interest" description="Disordered" evidence="3">
    <location>
        <begin position="499"/>
        <end position="534"/>
    </location>
</feature>
<evidence type="ECO:0000313" key="5">
    <source>
        <dbReference type="Proteomes" id="UP000195570"/>
    </source>
</evidence>
<evidence type="ECO:0000313" key="4">
    <source>
        <dbReference type="EMBL" id="SCU72112.1"/>
    </source>
</evidence>
<dbReference type="PANTHER" id="PTHR19842:SF0">
    <property type="entry name" value="TARGET OF RAPAMYCIN COMPLEX SUBUNIT LST8"/>
    <property type="match status" value="1"/>
</dbReference>
<dbReference type="InterPro" id="IPR036322">
    <property type="entry name" value="WD40_repeat_dom_sf"/>
</dbReference>
<dbReference type="GO" id="GO:0031929">
    <property type="term" value="P:TOR signaling"/>
    <property type="evidence" value="ECO:0007669"/>
    <property type="project" value="InterPro"/>
</dbReference>
<feature type="compositionally biased region" description="Polar residues" evidence="3">
    <location>
        <begin position="499"/>
        <end position="511"/>
    </location>
</feature>
<organism evidence="4 5">
    <name type="scientific">Trypanosoma equiperdum</name>
    <dbReference type="NCBI Taxonomy" id="5694"/>
    <lineage>
        <taxon>Eukaryota</taxon>
        <taxon>Discoba</taxon>
        <taxon>Euglenozoa</taxon>
        <taxon>Kinetoplastea</taxon>
        <taxon>Metakinetoplastina</taxon>
        <taxon>Trypanosomatida</taxon>
        <taxon>Trypanosomatidae</taxon>
        <taxon>Trypanosoma</taxon>
    </lineage>
</organism>
<evidence type="ECO:0000256" key="3">
    <source>
        <dbReference type="SAM" id="MobiDB-lite"/>
    </source>
</evidence>
<evidence type="ECO:0000256" key="2">
    <source>
        <dbReference type="PROSITE-ProRule" id="PRU00221"/>
    </source>
</evidence>
<dbReference type="PROSITE" id="PS50294">
    <property type="entry name" value="WD_REPEATS_REGION"/>
    <property type="match status" value="1"/>
</dbReference>
<accession>A0A1G4II22</accession>
<dbReference type="PANTHER" id="PTHR19842">
    <property type="entry name" value="G BETA-LIKE PROTEIN GBL"/>
    <property type="match status" value="1"/>
</dbReference>
<dbReference type="GeneID" id="92377628"/>
<dbReference type="InterPro" id="IPR001680">
    <property type="entry name" value="WD40_rpt"/>
</dbReference>
<dbReference type="RefSeq" id="XP_067082661.1">
    <property type="nucleotide sequence ID" value="XM_067226560.1"/>
</dbReference>